<keyword evidence="4" id="KW-1185">Reference proteome</keyword>
<dbReference type="AlphaFoldDB" id="A0A0Q9YMI0"/>
<dbReference type="OrthoDB" id="5662850at2"/>
<dbReference type="EMBL" id="LKAJ02000001">
    <property type="protein sequence ID" value="MCS5709922.1"/>
    <property type="molecule type" value="Genomic_DNA"/>
</dbReference>
<dbReference type="EMBL" id="LKAJ01000019">
    <property type="protein sequence ID" value="KRG18674.1"/>
    <property type="molecule type" value="Genomic_DNA"/>
</dbReference>
<name>A0A0Q9YMI0_9GAMM</name>
<sequence>MPRNTDIKNLTPEKALQQIRKSAKTAVKQGRLCLDKTALKAKLGYTDEQADVYISTFNKNVGTPEEQALKKARKAAVDAVAHGRACPTEEYLKKRMKYTAEQVKVYLEKYKELERSKEQQALRKARKSAQGTASLGHSCYSDEALKKKGYSEKEIEAYQAAYKQSESTQEEQAKRLTRGHARTSAYHARACASEEALKKAGYTDEQITIYLATYEAAKGTEQEQALRKARYDAQEQAYRCRPLPTEEKLKEKGYSEEQITAFLQSYQMTLDKKVQKLLTKVREAMSKEEINPNDDSEKRIAKRSRAVFDDSEDRMVNDEEASLLLFSSCKHNTPSDTSCTQAAEHSSPSKRRLA</sequence>
<evidence type="ECO:0000256" key="1">
    <source>
        <dbReference type="SAM" id="MobiDB-lite"/>
    </source>
</evidence>
<evidence type="ECO:0000313" key="4">
    <source>
        <dbReference type="Proteomes" id="UP000051497"/>
    </source>
</evidence>
<evidence type="ECO:0000313" key="2">
    <source>
        <dbReference type="EMBL" id="KRG18674.1"/>
    </source>
</evidence>
<proteinExistence type="predicted"/>
<reference evidence="3" key="3">
    <citation type="submission" date="2021-06" db="EMBL/GenBank/DDBJ databases">
        <title>Genomic Description and Analysis of Intracellular Bacteria, Candidatus Berkiella cookevillensis and Candidatus Berkiella aquae.</title>
        <authorList>
            <person name="Kidane D.T."/>
            <person name="Mehari Y.T."/>
            <person name="Rice F.C."/>
            <person name="Arivett B.A."/>
            <person name="Farone A.L."/>
            <person name="Berk S.G."/>
            <person name="Farone M.B."/>
        </authorList>
    </citation>
    <scope>NUCLEOTIDE SEQUENCE</scope>
    <source>
        <strain evidence="3">HT99</strain>
    </source>
</reference>
<organism evidence="2">
    <name type="scientific">Candidatus Berkiella aquae</name>
    <dbReference type="NCBI Taxonomy" id="295108"/>
    <lineage>
        <taxon>Bacteria</taxon>
        <taxon>Pseudomonadati</taxon>
        <taxon>Pseudomonadota</taxon>
        <taxon>Gammaproteobacteria</taxon>
        <taxon>Candidatus Berkiellales</taxon>
        <taxon>Candidatus Berkiellaceae</taxon>
        <taxon>Candidatus Berkiella</taxon>
    </lineage>
</organism>
<comment type="caution">
    <text evidence="2">The sequence shown here is derived from an EMBL/GenBank/DDBJ whole genome shotgun (WGS) entry which is preliminary data.</text>
</comment>
<feature type="region of interest" description="Disordered" evidence="1">
    <location>
        <begin position="331"/>
        <end position="354"/>
    </location>
</feature>
<reference evidence="2" key="1">
    <citation type="submission" date="2015-09" db="EMBL/GenBank/DDBJ databases">
        <title>Draft Genome Sequences of Two Novel Amoeba-resistant Intranuclear Bacteria, Candidatus Berkiella cookevillensis and Candidatus Berkiella aquae.</title>
        <authorList>
            <person name="Mehari Y.T."/>
            <person name="Arivett B.A."/>
            <person name="Farone A.L."/>
            <person name="Gunderson J.H."/>
            <person name="Farone M.B."/>
        </authorList>
    </citation>
    <scope>NUCLEOTIDE SEQUENCE [LARGE SCALE GENOMIC DNA]</scope>
    <source>
        <strain evidence="2">HT99</strain>
    </source>
</reference>
<reference evidence="3" key="2">
    <citation type="journal article" date="2016" name="Genome Announc.">
        <title>Draft Genome Sequences of Two Novel Amoeba-Resistant Intranuclear Bacteria, 'Candidatus Berkiella cookevillensis' and 'Candidatus Berkiella aquae'.</title>
        <authorList>
            <person name="Mehari Y.T."/>
            <person name="Arivett B.A."/>
            <person name="Farone A.L."/>
            <person name="Gunderson J.H."/>
            <person name="Farone M.B."/>
        </authorList>
    </citation>
    <scope>NUCLEOTIDE SEQUENCE</scope>
    <source>
        <strain evidence="3">HT99</strain>
    </source>
</reference>
<gene>
    <name evidence="3" type="ORF">HT99x_000630</name>
    <name evidence="2" type="ORF">HT99x_02960</name>
</gene>
<protein>
    <submittedName>
        <fullName evidence="2">Uncharacterized protein</fullName>
    </submittedName>
</protein>
<dbReference type="RefSeq" id="WP_139016654.1">
    <property type="nucleotide sequence ID" value="NZ_LKAJ02000001.1"/>
</dbReference>
<dbReference type="Proteomes" id="UP000051497">
    <property type="component" value="Unassembled WGS sequence"/>
</dbReference>
<accession>A0A0Q9YMI0</accession>
<evidence type="ECO:0000313" key="3">
    <source>
        <dbReference type="EMBL" id="MCS5709922.1"/>
    </source>
</evidence>
<feature type="compositionally biased region" description="Polar residues" evidence="1">
    <location>
        <begin position="331"/>
        <end position="346"/>
    </location>
</feature>